<feature type="chain" id="PRO_5046178720" evidence="4">
    <location>
        <begin position="21"/>
        <end position="265"/>
    </location>
</feature>
<accession>A0ABM1ASP7</accession>
<evidence type="ECO:0000256" key="3">
    <source>
        <dbReference type="SAM" id="MobiDB-lite"/>
    </source>
</evidence>
<feature type="region of interest" description="Disordered" evidence="3">
    <location>
        <begin position="104"/>
        <end position="129"/>
    </location>
</feature>
<evidence type="ECO:0000256" key="1">
    <source>
        <dbReference type="ARBA" id="ARBA00022729"/>
    </source>
</evidence>
<protein>
    <submittedName>
        <fullName evidence="6">Seminal vesicle secretory protein 3A-like isoform X1</fullName>
    </submittedName>
</protein>
<feature type="signal peptide" evidence="4">
    <location>
        <begin position="1"/>
        <end position="20"/>
    </location>
</feature>
<evidence type="ECO:0000313" key="5">
    <source>
        <dbReference type="Proteomes" id="UP000694915"/>
    </source>
</evidence>
<feature type="compositionally biased region" description="Polar residues" evidence="3">
    <location>
        <begin position="106"/>
        <end position="129"/>
    </location>
</feature>
<dbReference type="PANTHER" id="PTHR10547:SF7">
    <property type="entry name" value="SEMINAL VESICLE SECRETORY PROTEIN 3A-RELATED"/>
    <property type="match status" value="1"/>
</dbReference>
<evidence type="ECO:0000256" key="2">
    <source>
        <dbReference type="ARBA" id="ARBA00022737"/>
    </source>
</evidence>
<dbReference type="PANTHER" id="PTHR10547">
    <property type="entry name" value="SEMENOGELIN/SEMINAL VESICLE SECRETORY PROTEIN"/>
    <property type="match status" value="1"/>
</dbReference>
<proteinExistence type="predicted"/>
<keyword evidence="5" id="KW-1185">Reference proteome</keyword>
<dbReference type="RefSeq" id="XP_013207558.1">
    <property type="nucleotide sequence ID" value="XM_013352104.1"/>
</dbReference>
<reference evidence="6" key="1">
    <citation type="submission" date="2025-08" db="UniProtKB">
        <authorList>
            <consortium name="RefSeq"/>
        </authorList>
    </citation>
    <scope>IDENTIFICATION</scope>
</reference>
<name>A0ABM1ASP7_MICOH</name>
<dbReference type="Proteomes" id="UP000694915">
    <property type="component" value="Linkage group LG8"/>
</dbReference>
<keyword evidence="1 4" id="KW-0732">Signal</keyword>
<gene>
    <name evidence="6" type="primary">LOC101988084</name>
</gene>
<sequence length="265" mass="30026">MKSIFFSLSLLLLLEKQAAGIGIYAGETKGHFLVKTSPVVYFQKDHLQYGSRRAQEDGAEESSFEQTKHRVYGQDADADLGETQSSQQQTSVSEDIVCDKEDKISQQKPQLQSHSQIKSQTQVKSHAAQVKSQTGQLKTLGQVKSQIKLTSHRAPLKSSRASQTLQEAFPQQIKGKAHALDEDQAQVCQQHKMVHRLKSKLAWARRTAEFLPYFRRHFQGYDGYFVQFQGQLQGGIHHTKPFHQAQQTCYCPNGELILYQDAFTE</sequence>
<dbReference type="GeneID" id="101988084"/>
<evidence type="ECO:0000256" key="4">
    <source>
        <dbReference type="SAM" id="SignalP"/>
    </source>
</evidence>
<evidence type="ECO:0000313" key="6">
    <source>
        <dbReference type="RefSeq" id="XP_013207558.1"/>
    </source>
</evidence>
<keyword evidence="2" id="KW-0677">Repeat</keyword>
<organism evidence="5 6">
    <name type="scientific">Microtus ochrogaster</name>
    <name type="common">Prairie vole</name>
    <dbReference type="NCBI Taxonomy" id="79684"/>
    <lineage>
        <taxon>Eukaryota</taxon>
        <taxon>Metazoa</taxon>
        <taxon>Chordata</taxon>
        <taxon>Craniata</taxon>
        <taxon>Vertebrata</taxon>
        <taxon>Euteleostomi</taxon>
        <taxon>Mammalia</taxon>
        <taxon>Eutheria</taxon>
        <taxon>Euarchontoglires</taxon>
        <taxon>Glires</taxon>
        <taxon>Rodentia</taxon>
        <taxon>Myomorpha</taxon>
        <taxon>Muroidea</taxon>
        <taxon>Cricetidae</taxon>
        <taxon>Arvicolinae</taxon>
        <taxon>Microtus</taxon>
    </lineage>
</organism>